<dbReference type="InterPro" id="IPR053166">
    <property type="entry name" value="UPF0718_permease"/>
</dbReference>
<feature type="transmembrane region" description="Helical" evidence="7">
    <location>
        <begin position="261"/>
        <end position="286"/>
    </location>
</feature>
<evidence type="ECO:0000256" key="4">
    <source>
        <dbReference type="ARBA" id="ARBA00022692"/>
    </source>
</evidence>
<sequence length="321" mass="34566">MFDLFTWLADWSAYHLLGLEQGSRLAEAVHFFVEDTAKIFVLLVAIVFVMGLFRTLLSPEKVRGYIEGRSRGMAYLLAVTLGAVTPFCSCSSVPLFIGFLEAGIPLGVTMAFLITSPLVNEVAVVILASIMGWEMTAVYVAAGLGVGLIGGILIDRLHLERHVEDYVWKIRMGALAEIEADSSLGGRVRYAWGEVTDIVGRLWLYVVIGIAIGAALHGYVPEELFARYAGADNPFAVPVAVLLGLPLYSNATGIIPVAEALIAKGVPIGTVIAFMMSVVGLSVPEFIMLRKVLKPPMLVFFGVFLTVAFIVVGVLLNALFG</sequence>
<keyword evidence="4 7" id="KW-0812">Transmembrane</keyword>
<keyword evidence="3" id="KW-1003">Cell membrane</keyword>
<dbReference type="Pfam" id="PF03773">
    <property type="entry name" value="ArsP_1"/>
    <property type="match status" value="1"/>
</dbReference>
<dbReference type="PANTHER" id="PTHR42775">
    <property type="entry name" value="PERMEASE RV2963-RELATED"/>
    <property type="match status" value="1"/>
</dbReference>
<evidence type="ECO:0000313" key="8">
    <source>
        <dbReference type="EMBL" id="SEH45145.1"/>
    </source>
</evidence>
<keyword evidence="5 7" id="KW-1133">Transmembrane helix</keyword>
<evidence type="ECO:0000256" key="3">
    <source>
        <dbReference type="ARBA" id="ARBA00022475"/>
    </source>
</evidence>
<dbReference type="InterPro" id="IPR005524">
    <property type="entry name" value="DUF318"/>
</dbReference>
<dbReference type="EMBL" id="FNWO01000010">
    <property type="protein sequence ID" value="SEH45145.1"/>
    <property type="molecule type" value="Genomic_DNA"/>
</dbReference>
<dbReference type="RefSeq" id="WP_139305582.1">
    <property type="nucleotide sequence ID" value="NZ_FNWO01000010.1"/>
</dbReference>
<accession>A0A1H6I965</accession>
<comment type="similarity">
    <text evidence="2">Belongs to the UPF0718 family.</text>
</comment>
<evidence type="ECO:0000256" key="1">
    <source>
        <dbReference type="ARBA" id="ARBA00004651"/>
    </source>
</evidence>
<keyword evidence="6 7" id="KW-0472">Membrane</keyword>
<reference evidence="9" key="1">
    <citation type="submission" date="2016-10" db="EMBL/GenBank/DDBJ databases">
        <authorList>
            <person name="Varghese N."/>
            <person name="Submissions S."/>
        </authorList>
    </citation>
    <scope>NUCLEOTIDE SEQUENCE [LARGE SCALE GENOMIC DNA]</scope>
    <source>
        <strain evidence="9">DSM 13234</strain>
    </source>
</reference>
<dbReference type="GO" id="GO:0005886">
    <property type="term" value="C:plasma membrane"/>
    <property type="evidence" value="ECO:0007669"/>
    <property type="project" value="UniProtKB-SubCell"/>
</dbReference>
<feature type="transmembrane region" description="Helical" evidence="7">
    <location>
        <begin position="36"/>
        <end position="53"/>
    </location>
</feature>
<evidence type="ECO:0008006" key="10">
    <source>
        <dbReference type="Google" id="ProtNLM"/>
    </source>
</evidence>
<feature type="transmembrane region" description="Helical" evidence="7">
    <location>
        <begin position="298"/>
        <end position="320"/>
    </location>
</feature>
<feature type="transmembrane region" description="Helical" evidence="7">
    <location>
        <begin position="232"/>
        <end position="249"/>
    </location>
</feature>
<dbReference type="OrthoDB" id="9777774at2"/>
<feature type="transmembrane region" description="Helical" evidence="7">
    <location>
        <begin position="137"/>
        <end position="154"/>
    </location>
</feature>
<organism evidence="8 9">
    <name type="scientific">Magnetospirillum fulvum</name>
    <name type="common">Rhodospirillum fulvum</name>
    <dbReference type="NCBI Taxonomy" id="1082"/>
    <lineage>
        <taxon>Bacteria</taxon>
        <taxon>Pseudomonadati</taxon>
        <taxon>Pseudomonadota</taxon>
        <taxon>Alphaproteobacteria</taxon>
        <taxon>Rhodospirillales</taxon>
        <taxon>Rhodospirillaceae</taxon>
        <taxon>Magnetospirillum</taxon>
    </lineage>
</organism>
<evidence type="ECO:0000313" key="9">
    <source>
        <dbReference type="Proteomes" id="UP000182983"/>
    </source>
</evidence>
<evidence type="ECO:0000256" key="6">
    <source>
        <dbReference type="ARBA" id="ARBA00023136"/>
    </source>
</evidence>
<evidence type="ECO:0000256" key="2">
    <source>
        <dbReference type="ARBA" id="ARBA00006386"/>
    </source>
</evidence>
<dbReference type="Proteomes" id="UP000182983">
    <property type="component" value="Unassembled WGS sequence"/>
</dbReference>
<proteinExistence type="inferred from homology"/>
<gene>
    <name evidence="8" type="ORF">SAMN04244559_02392</name>
</gene>
<protein>
    <recommendedName>
        <fullName evidence="10">Permease</fullName>
    </recommendedName>
</protein>
<dbReference type="PANTHER" id="PTHR42775:SF1">
    <property type="entry name" value="PERMEASE RV2963-RELATED"/>
    <property type="match status" value="1"/>
</dbReference>
<feature type="transmembrane region" description="Helical" evidence="7">
    <location>
        <begin position="202"/>
        <end position="220"/>
    </location>
</feature>
<evidence type="ECO:0000256" key="7">
    <source>
        <dbReference type="SAM" id="Phobius"/>
    </source>
</evidence>
<comment type="subcellular location">
    <subcellularLocation>
        <location evidence="1">Cell membrane</location>
        <topology evidence="1">Multi-pass membrane protein</topology>
    </subcellularLocation>
</comment>
<dbReference type="AlphaFoldDB" id="A0A1H6I965"/>
<feature type="transmembrane region" description="Helical" evidence="7">
    <location>
        <begin position="74"/>
        <end position="100"/>
    </location>
</feature>
<keyword evidence="9" id="KW-1185">Reference proteome</keyword>
<feature type="transmembrane region" description="Helical" evidence="7">
    <location>
        <begin position="106"/>
        <end position="130"/>
    </location>
</feature>
<evidence type="ECO:0000256" key="5">
    <source>
        <dbReference type="ARBA" id="ARBA00022989"/>
    </source>
</evidence>
<name>A0A1H6I965_MAGFU</name>